<name>A0A6B9ZQ12_9BACT</name>
<keyword evidence="3" id="KW-1185">Reference proteome</keyword>
<dbReference type="Proteomes" id="UP000476411">
    <property type="component" value="Chromosome"/>
</dbReference>
<evidence type="ECO:0008006" key="4">
    <source>
        <dbReference type="Google" id="ProtNLM"/>
    </source>
</evidence>
<gene>
    <name evidence="2" type="ORF">GWR21_25395</name>
</gene>
<protein>
    <recommendedName>
        <fullName evidence="4">Lipoprotein</fullName>
    </recommendedName>
</protein>
<dbReference type="AlphaFoldDB" id="A0A6B9ZQ12"/>
<organism evidence="2 3">
    <name type="scientific">Chitinophaga agri</name>
    <dbReference type="NCBI Taxonomy" id="2703787"/>
    <lineage>
        <taxon>Bacteria</taxon>
        <taxon>Pseudomonadati</taxon>
        <taxon>Bacteroidota</taxon>
        <taxon>Chitinophagia</taxon>
        <taxon>Chitinophagales</taxon>
        <taxon>Chitinophagaceae</taxon>
        <taxon>Chitinophaga</taxon>
    </lineage>
</organism>
<feature type="chain" id="PRO_5025534491" description="Lipoprotein" evidence="1">
    <location>
        <begin position="24"/>
        <end position="250"/>
    </location>
</feature>
<keyword evidence="1" id="KW-0732">Signal</keyword>
<evidence type="ECO:0000313" key="2">
    <source>
        <dbReference type="EMBL" id="QHS62793.1"/>
    </source>
</evidence>
<accession>A0A6B9ZQ12</accession>
<dbReference type="RefSeq" id="WP_162334518.1">
    <property type="nucleotide sequence ID" value="NZ_CP048113.1"/>
</dbReference>
<sequence length="250" mass="27451">MKAWSLLLITTLFFACDPSPKNAASADENDKTSAGEAFKPAEPAGKLSVSFPVTDTTEIKLVFEMDGKTKEKTFELPLAKEVPEKDLFRLVWDKPNSCYIGVLKQNRDTRYYHASVDEKGYPQIFHVGTPPAEVWQYAENKLGLGKISSATAAQIVQSYKQNFQSGKIIADFIVQVKPGASDAAVEIYAEFGGANRTLPLAVPAGSKAGLLLQKGRPEQCFVVLETDGKLSNTYEIKVENGRLQINTLTR</sequence>
<evidence type="ECO:0000313" key="3">
    <source>
        <dbReference type="Proteomes" id="UP000476411"/>
    </source>
</evidence>
<dbReference type="EMBL" id="CP048113">
    <property type="protein sequence ID" value="QHS62793.1"/>
    <property type="molecule type" value="Genomic_DNA"/>
</dbReference>
<proteinExistence type="predicted"/>
<feature type="signal peptide" evidence="1">
    <location>
        <begin position="1"/>
        <end position="23"/>
    </location>
</feature>
<reference evidence="2 3" key="1">
    <citation type="submission" date="2020-01" db="EMBL/GenBank/DDBJ databases">
        <title>Complete genome sequence of Chitinophaga sp. H33E-04 isolated from quinoa roots.</title>
        <authorList>
            <person name="Weon H.-Y."/>
            <person name="Lee S.A."/>
        </authorList>
    </citation>
    <scope>NUCLEOTIDE SEQUENCE [LARGE SCALE GENOMIC DNA]</scope>
    <source>
        <strain evidence="2 3">H33E-04</strain>
    </source>
</reference>
<evidence type="ECO:0000256" key="1">
    <source>
        <dbReference type="SAM" id="SignalP"/>
    </source>
</evidence>
<dbReference type="PROSITE" id="PS51257">
    <property type="entry name" value="PROKAR_LIPOPROTEIN"/>
    <property type="match status" value="1"/>
</dbReference>
<dbReference type="KEGG" id="chih:GWR21_25395"/>